<feature type="region of interest" description="Disordered" evidence="1">
    <location>
        <begin position="186"/>
        <end position="209"/>
    </location>
</feature>
<feature type="compositionally biased region" description="Low complexity" evidence="1">
    <location>
        <begin position="314"/>
        <end position="323"/>
    </location>
</feature>
<feature type="compositionally biased region" description="Polar residues" evidence="1">
    <location>
        <begin position="147"/>
        <end position="157"/>
    </location>
</feature>
<accession>A0A7S1N4S1</accession>
<gene>
    <name evidence="2" type="ORF">EGYM00392_LOCUS8566</name>
</gene>
<dbReference type="AlphaFoldDB" id="A0A7S1N4S1"/>
<organism evidence="2">
    <name type="scientific">Eutreptiella gymnastica</name>
    <dbReference type="NCBI Taxonomy" id="73025"/>
    <lineage>
        <taxon>Eukaryota</taxon>
        <taxon>Discoba</taxon>
        <taxon>Euglenozoa</taxon>
        <taxon>Euglenida</taxon>
        <taxon>Spirocuta</taxon>
        <taxon>Euglenophyceae</taxon>
        <taxon>Eutreptiales</taxon>
        <taxon>Eutreptiaceae</taxon>
        <taxon>Eutreptiella</taxon>
    </lineage>
</organism>
<reference evidence="2" key="1">
    <citation type="submission" date="2021-01" db="EMBL/GenBank/DDBJ databases">
        <authorList>
            <person name="Corre E."/>
            <person name="Pelletier E."/>
            <person name="Niang G."/>
            <person name="Scheremetjew M."/>
            <person name="Finn R."/>
            <person name="Kale V."/>
            <person name="Holt S."/>
            <person name="Cochrane G."/>
            <person name="Meng A."/>
            <person name="Brown T."/>
            <person name="Cohen L."/>
        </authorList>
    </citation>
    <scope>NUCLEOTIDE SEQUENCE</scope>
    <source>
        <strain evidence="2">NIES-381</strain>
    </source>
</reference>
<protein>
    <submittedName>
        <fullName evidence="2">Uncharacterized protein</fullName>
    </submittedName>
</protein>
<sequence length="353" mass="39395">MPRTNLGGVVEVSTGVYFNVEHRKKKQRAATHAARLQASKYHVSQNEVEARKLAVDSLNSRMERHLLLDQLKRDELQRAQEERRSMLRERHEAITRSRESKEEGRRAQLKELQKKEAERALRYQLSKLQQYSMTVSNKTCPRERAATSPSASLKRQTSSYELFHHPAVLQHMDNWQMPADWGPSECFSPVSTKPGTRGSRLESPQSSLLGSPAFATSSWMYSPTKAKERRPFDALSPLKLGHDSPARAGADEPAKPGPHPEEDEWALRVPMIQIPAPQLLVGAPSSPLNEDMVDGGLPWQIARLSNQFQASTRSISASSSLRSGTHRRILGVGRPHSSASQLSNGSAGMSWPS</sequence>
<feature type="region of interest" description="Disordered" evidence="1">
    <location>
        <begin position="228"/>
        <end position="262"/>
    </location>
</feature>
<feature type="compositionally biased region" description="Basic and acidic residues" evidence="1">
    <location>
        <begin position="240"/>
        <end position="260"/>
    </location>
</feature>
<evidence type="ECO:0000313" key="2">
    <source>
        <dbReference type="EMBL" id="CAD8997501.1"/>
    </source>
</evidence>
<proteinExistence type="predicted"/>
<feature type="region of interest" description="Disordered" evidence="1">
    <location>
        <begin position="314"/>
        <end position="353"/>
    </location>
</feature>
<name>A0A7S1N4S1_9EUGL</name>
<feature type="compositionally biased region" description="Polar residues" evidence="1">
    <location>
        <begin position="337"/>
        <end position="353"/>
    </location>
</feature>
<evidence type="ECO:0000256" key="1">
    <source>
        <dbReference type="SAM" id="MobiDB-lite"/>
    </source>
</evidence>
<feature type="region of interest" description="Disordered" evidence="1">
    <location>
        <begin position="88"/>
        <end position="107"/>
    </location>
</feature>
<feature type="region of interest" description="Disordered" evidence="1">
    <location>
        <begin position="135"/>
        <end position="157"/>
    </location>
</feature>
<dbReference type="EMBL" id="HBGA01022261">
    <property type="protein sequence ID" value="CAD8997501.1"/>
    <property type="molecule type" value="Transcribed_RNA"/>
</dbReference>